<dbReference type="Proteomes" id="UP000887116">
    <property type="component" value="Unassembled WGS sequence"/>
</dbReference>
<reference evidence="1" key="1">
    <citation type="submission" date="2020-07" db="EMBL/GenBank/DDBJ databases">
        <title>Multicomponent nature underlies the extraordinary mechanical properties of spider dragline silk.</title>
        <authorList>
            <person name="Kono N."/>
            <person name="Nakamura H."/>
            <person name="Mori M."/>
            <person name="Yoshida Y."/>
            <person name="Ohtoshi R."/>
            <person name="Malay A.D."/>
            <person name="Moran D.A.P."/>
            <person name="Tomita M."/>
            <person name="Numata K."/>
            <person name="Arakawa K."/>
        </authorList>
    </citation>
    <scope>NUCLEOTIDE SEQUENCE</scope>
</reference>
<organism evidence="1 2">
    <name type="scientific">Trichonephila clavata</name>
    <name type="common">Joro spider</name>
    <name type="synonym">Nephila clavata</name>
    <dbReference type="NCBI Taxonomy" id="2740835"/>
    <lineage>
        <taxon>Eukaryota</taxon>
        <taxon>Metazoa</taxon>
        <taxon>Ecdysozoa</taxon>
        <taxon>Arthropoda</taxon>
        <taxon>Chelicerata</taxon>
        <taxon>Arachnida</taxon>
        <taxon>Araneae</taxon>
        <taxon>Araneomorphae</taxon>
        <taxon>Entelegynae</taxon>
        <taxon>Araneoidea</taxon>
        <taxon>Nephilidae</taxon>
        <taxon>Trichonephila</taxon>
    </lineage>
</organism>
<comment type="caution">
    <text evidence="1">The sequence shown here is derived from an EMBL/GenBank/DDBJ whole genome shotgun (WGS) entry which is preliminary data.</text>
</comment>
<sequence length="90" mass="10248">MSHIFEVKQEKKKEKQAYVFFPSSPFGKGIGISGRVRFDPLHFGNQSPCPSFDSMDHRNMEKAIKLSTTEDPVMVWVRPISIVHQAQGDI</sequence>
<evidence type="ECO:0000313" key="1">
    <source>
        <dbReference type="EMBL" id="GFQ92762.1"/>
    </source>
</evidence>
<evidence type="ECO:0000313" key="2">
    <source>
        <dbReference type="Proteomes" id="UP000887116"/>
    </source>
</evidence>
<dbReference type="EMBL" id="BMAO01014079">
    <property type="protein sequence ID" value="GFQ92762.1"/>
    <property type="molecule type" value="Genomic_DNA"/>
</dbReference>
<dbReference type="AlphaFoldDB" id="A0A8X6IE71"/>
<proteinExistence type="predicted"/>
<accession>A0A8X6IE71</accession>
<name>A0A8X6IE71_TRICU</name>
<keyword evidence="2" id="KW-1185">Reference proteome</keyword>
<protein>
    <submittedName>
        <fullName evidence="1">Uncharacterized protein</fullName>
    </submittedName>
</protein>
<gene>
    <name evidence="1" type="ORF">TNCT_35561</name>
</gene>